<evidence type="ECO:0000256" key="1">
    <source>
        <dbReference type="ARBA" id="ARBA00009636"/>
    </source>
</evidence>
<comment type="similarity">
    <text evidence="1">Belongs to the tubulin family.</text>
</comment>
<dbReference type="Proteomes" id="UP000663836">
    <property type="component" value="Unassembled WGS sequence"/>
</dbReference>
<dbReference type="InterPro" id="IPR008280">
    <property type="entry name" value="Tub_FtsZ_C"/>
</dbReference>
<evidence type="ECO:0000256" key="2">
    <source>
        <dbReference type="ARBA" id="ARBA00022701"/>
    </source>
</evidence>
<dbReference type="EMBL" id="CAJOBD010002006">
    <property type="protein sequence ID" value="CAF3847693.1"/>
    <property type="molecule type" value="Genomic_DNA"/>
</dbReference>
<evidence type="ECO:0000256" key="4">
    <source>
        <dbReference type="ARBA" id="ARBA00023134"/>
    </source>
</evidence>
<dbReference type="Gene3D" id="3.40.50.1440">
    <property type="entry name" value="Tubulin/FtsZ, GTPase domain"/>
    <property type="match status" value="1"/>
</dbReference>
<keyword evidence="3" id="KW-0547">Nucleotide-binding</keyword>
<keyword evidence="4" id="KW-0342">GTP-binding</keyword>
<dbReference type="AlphaFoldDB" id="A0A819E964"/>
<protein>
    <recommendedName>
        <fullName evidence="6">Tubulin/FtsZ GTPase domain-containing protein</fullName>
    </recommendedName>
</protein>
<evidence type="ECO:0000256" key="3">
    <source>
        <dbReference type="ARBA" id="ARBA00022741"/>
    </source>
</evidence>
<dbReference type="GO" id="GO:0005525">
    <property type="term" value="F:GTP binding"/>
    <property type="evidence" value="ECO:0007669"/>
    <property type="project" value="UniProtKB-KW"/>
</dbReference>
<dbReference type="PRINTS" id="PR01161">
    <property type="entry name" value="TUBULIN"/>
</dbReference>
<dbReference type="Pfam" id="PF00091">
    <property type="entry name" value="Tubulin"/>
    <property type="match status" value="1"/>
</dbReference>
<comment type="caution">
    <text evidence="7">The sequence shown here is derived from an EMBL/GenBank/DDBJ whole genome shotgun (WGS) entry which is preliminary data.</text>
</comment>
<dbReference type="GO" id="GO:0005874">
    <property type="term" value="C:microtubule"/>
    <property type="evidence" value="ECO:0007669"/>
    <property type="project" value="UniProtKB-KW"/>
</dbReference>
<dbReference type="PANTHER" id="PTHR11588">
    <property type="entry name" value="TUBULIN"/>
    <property type="match status" value="1"/>
</dbReference>
<name>A0A819E964_9BILA</name>
<accession>A0A819E964</accession>
<keyword evidence="2" id="KW-0493">Microtubule</keyword>
<gene>
    <name evidence="7" type="ORF">JBS370_LOCUS18056</name>
</gene>
<evidence type="ECO:0000256" key="5">
    <source>
        <dbReference type="SAM" id="Coils"/>
    </source>
</evidence>
<dbReference type="SUPFAM" id="SSF52490">
    <property type="entry name" value="Tubulin nucleotide-binding domain-like"/>
    <property type="match status" value="1"/>
</dbReference>
<sequence length="318" mass="36494">MANDTDMNHREIFQLHIGSTGVEIGNRCWELYCLEHNLAVDGSIVNETEQSIPPICFFSEKNDDNQKIYRPRALFIDSYSSTMDEIKSSKYRNLYTDDQFHLLTNSCEPILNKIRKQIENYDHFEGFLISHATYGRCSSFTSELLQTLTSDDYSTKTIVTNSVFGSSIDIANHTCFVHQSTPYKMALATTLLFRGENIVPKEVGQKLIMDMKQWWRFSDLTPTGFKCGINYCRPYIFNDESDLALTDKQVCALINETATSKYLCEMGLNQLDQSSKAQDESTELIEAQNYLQGLREDYQKLEQEIINDNGLNLTTPFV</sequence>
<dbReference type="SUPFAM" id="SSF55307">
    <property type="entry name" value="Tubulin C-terminal domain-like"/>
    <property type="match status" value="1"/>
</dbReference>
<evidence type="ECO:0000313" key="8">
    <source>
        <dbReference type="Proteomes" id="UP000663836"/>
    </source>
</evidence>
<dbReference type="InterPro" id="IPR036525">
    <property type="entry name" value="Tubulin/FtsZ_GTPase_sf"/>
</dbReference>
<evidence type="ECO:0000259" key="6">
    <source>
        <dbReference type="Pfam" id="PF00091"/>
    </source>
</evidence>
<dbReference type="GO" id="GO:0007017">
    <property type="term" value="P:microtubule-based process"/>
    <property type="evidence" value="ECO:0007669"/>
    <property type="project" value="InterPro"/>
</dbReference>
<evidence type="ECO:0000313" key="7">
    <source>
        <dbReference type="EMBL" id="CAF3847693.1"/>
    </source>
</evidence>
<keyword evidence="5" id="KW-0175">Coiled coil</keyword>
<proteinExistence type="inferred from homology"/>
<feature type="domain" description="Tubulin/FtsZ GTPase" evidence="6">
    <location>
        <begin position="11"/>
        <end position="168"/>
    </location>
</feature>
<organism evidence="7 8">
    <name type="scientific">Rotaria sordida</name>
    <dbReference type="NCBI Taxonomy" id="392033"/>
    <lineage>
        <taxon>Eukaryota</taxon>
        <taxon>Metazoa</taxon>
        <taxon>Spiralia</taxon>
        <taxon>Gnathifera</taxon>
        <taxon>Rotifera</taxon>
        <taxon>Eurotatoria</taxon>
        <taxon>Bdelloidea</taxon>
        <taxon>Philodinida</taxon>
        <taxon>Philodinidae</taxon>
        <taxon>Rotaria</taxon>
    </lineage>
</organism>
<dbReference type="InterPro" id="IPR003008">
    <property type="entry name" value="Tubulin_FtsZ_GTPase"/>
</dbReference>
<reference evidence="7" key="1">
    <citation type="submission" date="2021-02" db="EMBL/GenBank/DDBJ databases">
        <authorList>
            <person name="Nowell W R."/>
        </authorList>
    </citation>
    <scope>NUCLEOTIDE SEQUENCE</scope>
</reference>
<dbReference type="InterPro" id="IPR000217">
    <property type="entry name" value="Tubulin"/>
</dbReference>
<feature type="coiled-coil region" evidence="5">
    <location>
        <begin position="284"/>
        <end position="311"/>
    </location>
</feature>